<dbReference type="AlphaFoldDB" id="A0A8K0C4G8"/>
<proteinExistence type="predicted"/>
<gene>
    <name evidence="1" type="ORF">ILUMI_26323</name>
</gene>
<accession>A0A8K0C4G8</accession>
<protein>
    <submittedName>
        <fullName evidence="1">Uncharacterized protein</fullName>
    </submittedName>
</protein>
<evidence type="ECO:0000313" key="1">
    <source>
        <dbReference type="EMBL" id="KAF2879849.1"/>
    </source>
</evidence>
<keyword evidence="2" id="KW-1185">Reference proteome</keyword>
<comment type="caution">
    <text evidence="1">The sequence shown here is derived from an EMBL/GenBank/DDBJ whole genome shotgun (WGS) entry which is preliminary data.</text>
</comment>
<sequence>MDETSLKLNKKPEYVIAKKSFKNVAAVISSEKGEIIKVIAVATRTVALYHGRTKFEDGMPPPLDRDISINLKAYFSNECIMCVMYTFEHIQQGKFPDCNLDSCYQILDVDNAVSWQSAFTTSILKLYLIMLIYIDPEENNVEYKLKKISSMI</sequence>
<organism evidence="1 2">
    <name type="scientific">Ignelater luminosus</name>
    <name type="common">Cucubano</name>
    <name type="synonym">Pyrophorus luminosus</name>
    <dbReference type="NCBI Taxonomy" id="2038154"/>
    <lineage>
        <taxon>Eukaryota</taxon>
        <taxon>Metazoa</taxon>
        <taxon>Ecdysozoa</taxon>
        <taxon>Arthropoda</taxon>
        <taxon>Hexapoda</taxon>
        <taxon>Insecta</taxon>
        <taxon>Pterygota</taxon>
        <taxon>Neoptera</taxon>
        <taxon>Endopterygota</taxon>
        <taxon>Coleoptera</taxon>
        <taxon>Polyphaga</taxon>
        <taxon>Elateriformia</taxon>
        <taxon>Elateroidea</taxon>
        <taxon>Elateridae</taxon>
        <taxon>Agrypninae</taxon>
        <taxon>Pyrophorini</taxon>
        <taxon>Ignelater</taxon>
    </lineage>
</organism>
<dbReference type="EMBL" id="VTPC01091065">
    <property type="protein sequence ID" value="KAF2879849.1"/>
    <property type="molecule type" value="Genomic_DNA"/>
</dbReference>
<name>A0A8K0C4G8_IGNLU</name>
<reference evidence="1" key="1">
    <citation type="submission" date="2019-08" db="EMBL/GenBank/DDBJ databases">
        <title>The genome of the North American firefly Photinus pyralis.</title>
        <authorList>
            <consortium name="Photinus pyralis genome working group"/>
            <person name="Fallon T.R."/>
            <person name="Sander Lower S.E."/>
            <person name="Weng J.-K."/>
        </authorList>
    </citation>
    <scope>NUCLEOTIDE SEQUENCE</scope>
    <source>
        <strain evidence="1">TRF0915ILg1</strain>
        <tissue evidence="1">Whole body</tissue>
    </source>
</reference>
<dbReference type="Proteomes" id="UP000801492">
    <property type="component" value="Unassembled WGS sequence"/>
</dbReference>
<evidence type="ECO:0000313" key="2">
    <source>
        <dbReference type="Proteomes" id="UP000801492"/>
    </source>
</evidence>